<comment type="caution">
    <text evidence="2">The sequence shown here is derived from an EMBL/GenBank/DDBJ whole genome shotgun (WGS) entry which is preliminary data.</text>
</comment>
<sequence>MENDREQQIRERAYALWEQEGRPQGDDLRHWLAALTEFGAEGQAQDTMTENTSVLGDPEGDAGAADIAANRGAKSSQAMAQITTGEEDSHSAVQHAEGP</sequence>
<dbReference type="AlphaFoldDB" id="A0A444LNC7"/>
<feature type="compositionally biased region" description="Polar residues" evidence="1">
    <location>
        <begin position="74"/>
        <end position="84"/>
    </location>
</feature>
<feature type="region of interest" description="Disordered" evidence="1">
    <location>
        <begin position="41"/>
        <end position="99"/>
    </location>
</feature>
<organism evidence="2 3">
    <name type="scientific">Neorhizobium lilium</name>
    <dbReference type="NCBI Taxonomy" id="2503024"/>
    <lineage>
        <taxon>Bacteria</taxon>
        <taxon>Pseudomonadati</taxon>
        <taxon>Pseudomonadota</taxon>
        <taxon>Alphaproteobacteria</taxon>
        <taxon>Hyphomicrobiales</taxon>
        <taxon>Rhizobiaceae</taxon>
        <taxon>Rhizobium/Agrobacterium group</taxon>
        <taxon>Neorhizobium</taxon>
    </lineage>
</organism>
<evidence type="ECO:0000313" key="3">
    <source>
        <dbReference type="Proteomes" id="UP000287687"/>
    </source>
</evidence>
<name>A0A444LNC7_9HYPH</name>
<dbReference type="EMBL" id="SBIP01000001">
    <property type="protein sequence ID" value="RWX81804.1"/>
    <property type="molecule type" value="Genomic_DNA"/>
</dbReference>
<dbReference type="Pfam" id="PF11154">
    <property type="entry name" value="DUF2934"/>
    <property type="match status" value="1"/>
</dbReference>
<proteinExistence type="predicted"/>
<dbReference type="RefSeq" id="WP_128442031.1">
    <property type="nucleotide sequence ID" value="NZ_SBIP01000001.1"/>
</dbReference>
<dbReference type="InterPro" id="IPR021327">
    <property type="entry name" value="DUF2934"/>
</dbReference>
<feature type="compositionally biased region" description="Low complexity" evidence="1">
    <location>
        <begin position="61"/>
        <end position="73"/>
    </location>
</feature>
<accession>A0A444LNC7</accession>
<reference evidence="2 3" key="1">
    <citation type="submission" date="2019-01" db="EMBL/GenBank/DDBJ databases">
        <title>The draft genome of Rhizobium sp. 24NR.</title>
        <authorList>
            <person name="Liu L."/>
            <person name="Liang L."/>
            <person name="Shi S."/>
            <person name="Xu L."/>
            <person name="Wang X."/>
            <person name="Li L."/>
            <person name="Zhang X."/>
        </authorList>
    </citation>
    <scope>NUCLEOTIDE SEQUENCE [LARGE SCALE GENOMIC DNA]</scope>
    <source>
        <strain evidence="2 3">24NR</strain>
    </source>
</reference>
<protein>
    <submittedName>
        <fullName evidence="2">DUF2934 domain-containing protein</fullName>
    </submittedName>
</protein>
<evidence type="ECO:0000313" key="2">
    <source>
        <dbReference type="EMBL" id="RWX81804.1"/>
    </source>
</evidence>
<dbReference type="Proteomes" id="UP000287687">
    <property type="component" value="Unassembled WGS sequence"/>
</dbReference>
<dbReference type="OrthoDB" id="9811127at2"/>
<feature type="compositionally biased region" description="Polar residues" evidence="1">
    <location>
        <begin position="44"/>
        <end position="54"/>
    </location>
</feature>
<evidence type="ECO:0000256" key="1">
    <source>
        <dbReference type="SAM" id="MobiDB-lite"/>
    </source>
</evidence>
<keyword evidence="3" id="KW-1185">Reference proteome</keyword>
<gene>
    <name evidence="2" type="ORF">EPK99_06015</name>
</gene>